<keyword evidence="7" id="KW-1185">Reference proteome</keyword>
<dbReference type="SUPFAM" id="SSF54534">
    <property type="entry name" value="FKBP-like"/>
    <property type="match status" value="1"/>
</dbReference>
<dbReference type="RefSeq" id="XP_020551107.1">
    <property type="nucleotide sequence ID" value="XM_020695448.1"/>
</dbReference>
<dbReference type="AlphaFoldDB" id="A0A8M8UXB5"/>
<dbReference type="InterPro" id="IPR046357">
    <property type="entry name" value="PPIase_dom_sf"/>
</dbReference>
<gene>
    <name evidence="8" type="primary">LOC105165900</name>
</gene>
<dbReference type="Proteomes" id="UP000504604">
    <property type="component" value="Linkage group LG7"/>
</dbReference>
<organism evidence="7 8">
    <name type="scientific">Sesamum indicum</name>
    <name type="common">Oriental sesame</name>
    <name type="synonym">Sesamum orientale</name>
    <dbReference type="NCBI Taxonomy" id="4182"/>
    <lineage>
        <taxon>Eukaryota</taxon>
        <taxon>Viridiplantae</taxon>
        <taxon>Streptophyta</taxon>
        <taxon>Embryophyta</taxon>
        <taxon>Tracheophyta</taxon>
        <taxon>Spermatophyta</taxon>
        <taxon>Magnoliopsida</taxon>
        <taxon>eudicotyledons</taxon>
        <taxon>Gunneridae</taxon>
        <taxon>Pentapetalae</taxon>
        <taxon>asterids</taxon>
        <taxon>lamiids</taxon>
        <taxon>Lamiales</taxon>
        <taxon>Pedaliaceae</taxon>
        <taxon>Sesamum</taxon>
    </lineage>
</organism>
<sequence>MGSSAEPANLKSAIQVVMINQGLDISNKKDIPTDHDETMIDADFNFVHDTLPMDTQSKSKKRTLEKKKVSKSKINKSEVKVERSSGTSLCNMVQNEGKVVVYEPNEEKPVAYKQDDGRIHFTAMLKESGVVFESSASKNPCKFRLGDEKVMEGFNMGIDGMNAESCFGEQELGTSVPPNSWLVYEVELVGVQH</sequence>
<keyword evidence="4 5" id="KW-0413">Isomerase</keyword>
<dbReference type="InterPro" id="IPR001179">
    <property type="entry name" value="PPIase_FKBP_dom"/>
</dbReference>
<evidence type="ECO:0000256" key="4">
    <source>
        <dbReference type="ARBA" id="ARBA00023235"/>
    </source>
</evidence>
<evidence type="ECO:0000256" key="1">
    <source>
        <dbReference type="ARBA" id="ARBA00000971"/>
    </source>
</evidence>
<feature type="domain" description="PPIase FKBP-type" evidence="6">
    <location>
        <begin position="114"/>
        <end position="192"/>
    </location>
</feature>
<evidence type="ECO:0000313" key="7">
    <source>
        <dbReference type="Proteomes" id="UP000504604"/>
    </source>
</evidence>
<dbReference type="Gene3D" id="3.10.50.40">
    <property type="match status" value="1"/>
</dbReference>
<name>A0A8M8UXB5_SESIN</name>
<reference evidence="8" key="1">
    <citation type="submission" date="2025-08" db="UniProtKB">
        <authorList>
            <consortium name="RefSeq"/>
        </authorList>
    </citation>
    <scope>IDENTIFICATION</scope>
</reference>
<evidence type="ECO:0000256" key="5">
    <source>
        <dbReference type="PROSITE-ProRule" id="PRU00277"/>
    </source>
</evidence>
<accession>A0A8M8UXB5</accession>
<dbReference type="Pfam" id="PF00254">
    <property type="entry name" value="FKBP_C"/>
    <property type="match status" value="1"/>
</dbReference>
<comment type="catalytic activity">
    <reaction evidence="1 5">
        <text>[protein]-peptidylproline (omega=180) = [protein]-peptidylproline (omega=0)</text>
        <dbReference type="Rhea" id="RHEA:16237"/>
        <dbReference type="Rhea" id="RHEA-COMP:10747"/>
        <dbReference type="Rhea" id="RHEA-COMP:10748"/>
        <dbReference type="ChEBI" id="CHEBI:83833"/>
        <dbReference type="ChEBI" id="CHEBI:83834"/>
        <dbReference type="EC" id="5.2.1.8"/>
    </reaction>
</comment>
<evidence type="ECO:0000256" key="2">
    <source>
        <dbReference type="ARBA" id="ARBA00013194"/>
    </source>
</evidence>
<dbReference type="KEGG" id="sind:105165900"/>
<protein>
    <recommendedName>
        <fullName evidence="2 5">peptidylprolyl isomerase</fullName>
        <ecNumber evidence="2 5">5.2.1.8</ecNumber>
    </recommendedName>
</protein>
<dbReference type="EC" id="5.2.1.8" evidence="2 5"/>
<dbReference type="PROSITE" id="PS50059">
    <property type="entry name" value="FKBP_PPIASE"/>
    <property type="match status" value="1"/>
</dbReference>
<dbReference type="GeneID" id="105165900"/>
<dbReference type="PANTHER" id="PTHR43811">
    <property type="entry name" value="FKBP-TYPE PEPTIDYL-PROLYL CIS-TRANS ISOMERASE FKPA"/>
    <property type="match status" value="1"/>
</dbReference>
<evidence type="ECO:0000256" key="3">
    <source>
        <dbReference type="ARBA" id="ARBA00023110"/>
    </source>
</evidence>
<dbReference type="GO" id="GO:0003755">
    <property type="term" value="F:peptidyl-prolyl cis-trans isomerase activity"/>
    <property type="evidence" value="ECO:0007669"/>
    <property type="project" value="UniProtKB-KW"/>
</dbReference>
<dbReference type="OrthoDB" id="913708at2759"/>
<keyword evidence="3 5" id="KW-0697">Rotamase</keyword>
<evidence type="ECO:0000313" key="8">
    <source>
        <dbReference type="RefSeq" id="XP_020551107.1"/>
    </source>
</evidence>
<evidence type="ECO:0000259" key="6">
    <source>
        <dbReference type="PROSITE" id="PS50059"/>
    </source>
</evidence>
<dbReference type="PANTHER" id="PTHR43811:SF48">
    <property type="entry name" value="PEPTIDYL-PROLYL CIS-TRANS ISOMERASE FKBP43"/>
    <property type="match status" value="1"/>
</dbReference>
<proteinExistence type="predicted"/>